<keyword evidence="3" id="KW-0677">Repeat</keyword>
<accession>A0A2M6UE06</accession>
<evidence type="ECO:0000256" key="2">
    <source>
        <dbReference type="ARBA" id="ARBA00022490"/>
    </source>
</evidence>
<dbReference type="EMBL" id="LFJC01000003">
    <property type="protein sequence ID" value="PIT02844.1"/>
    <property type="molecule type" value="Genomic_DNA"/>
</dbReference>
<evidence type="ECO:0000256" key="6">
    <source>
        <dbReference type="PROSITE-ProRule" id="PRU00339"/>
    </source>
</evidence>
<dbReference type="SMART" id="SM00028">
    <property type="entry name" value="TPR"/>
    <property type="match status" value="3"/>
</dbReference>
<keyword evidence="2" id="KW-0963">Cytoplasm</keyword>
<gene>
    <name evidence="7" type="ORF">TSA1_20365</name>
</gene>
<comment type="similarity">
    <text evidence="5">Belongs to the Rap family.</text>
</comment>
<dbReference type="InterPro" id="IPR011990">
    <property type="entry name" value="TPR-like_helical_dom_sf"/>
</dbReference>
<evidence type="ECO:0000256" key="5">
    <source>
        <dbReference type="ARBA" id="ARBA00038253"/>
    </source>
</evidence>
<dbReference type="PANTHER" id="PTHR46630">
    <property type="entry name" value="TETRATRICOPEPTIDE REPEAT PROTEIN 29"/>
    <property type="match status" value="1"/>
</dbReference>
<name>A0A2M6UE06_9BRAD</name>
<dbReference type="Proteomes" id="UP000228930">
    <property type="component" value="Unassembled WGS sequence"/>
</dbReference>
<dbReference type="AlphaFoldDB" id="A0A2M6UE06"/>
<evidence type="ECO:0000313" key="8">
    <source>
        <dbReference type="Proteomes" id="UP000228930"/>
    </source>
</evidence>
<keyword evidence="4 6" id="KW-0802">TPR repeat</keyword>
<dbReference type="InterPro" id="IPR051476">
    <property type="entry name" value="Bac_ResReg_Asp_Phosphatase"/>
</dbReference>
<dbReference type="SUPFAM" id="SSF48452">
    <property type="entry name" value="TPR-like"/>
    <property type="match status" value="1"/>
</dbReference>
<evidence type="ECO:0000256" key="4">
    <source>
        <dbReference type="ARBA" id="ARBA00022803"/>
    </source>
</evidence>
<evidence type="ECO:0000313" key="7">
    <source>
        <dbReference type="EMBL" id="PIT02844.1"/>
    </source>
</evidence>
<dbReference type="GO" id="GO:0005737">
    <property type="term" value="C:cytoplasm"/>
    <property type="evidence" value="ECO:0007669"/>
    <property type="project" value="UniProtKB-SubCell"/>
</dbReference>
<comment type="caution">
    <text evidence="7">The sequence shown here is derived from an EMBL/GenBank/DDBJ whole genome shotgun (WGS) entry which is preliminary data.</text>
</comment>
<feature type="repeat" description="TPR" evidence="6">
    <location>
        <begin position="190"/>
        <end position="223"/>
    </location>
</feature>
<organism evidence="7 8">
    <name type="scientific">Bradyrhizobium nitroreducens</name>
    <dbReference type="NCBI Taxonomy" id="709803"/>
    <lineage>
        <taxon>Bacteria</taxon>
        <taxon>Pseudomonadati</taxon>
        <taxon>Pseudomonadota</taxon>
        <taxon>Alphaproteobacteria</taxon>
        <taxon>Hyphomicrobiales</taxon>
        <taxon>Nitrobacteraceae</taxon>
        <taxon>Bradyrhizobium</taxon>
    </lineage>
</organism>
<sequence length="324" mass="35656">MTARTESNLLGVIVLCLGLCMVREVSAQNSAPSTEQFMNALGTCAVGMNVKLEGNLLGSIKSFYEGTRTQGRMSLQNAPEFLNLFPENERSKAYTLYVSCVMKILGHSQSLPGNICTQEVINKCAEDARSDPLSAISSCNRVTECDPDNHLAYSRLGQAYRALRRLQEAETSMQKQLSIGQRIPDQGIISSAYYNLGTLYFSKDAYEMAEVYAKKSLEHNEKSSNRPGMGANYKLLGDIYIKRGSAGTAELYYTKSIEAFRGSTDKRGLGGAYGGYSYARYVQGDRSSACTYLSKALSLYQEIDFVKGVGDTQQNMIKARCNSL</sequence>
<keyword evidence="8" id="KW-1185">Reference proteome</keyword>
<dbReference type="InterPro" id="IPR019734">
    <property type="entry name" value="TPR_rpt"/>
</dbReference>
<evidence type="ECO:0000256" key="1">
    <source>
        <dbReference type="ARBA" id="ARBA00004496"/>
    </source>
</evidence>
<dbReference type="Pfam" id="PF13424">
    <property type="entry name" value="TPR_12"/>
    <property type="match status" value="1"/>
</dbReference>
<dbReference type="PROSITE" id="PS50005">
    <property type="entry name" value="TPR"/>
    <property type="match status" value="1"/>
</dbReference>
<reference evidence="7 8" key="1">
    <citation type="submission" date="2015-06" db="EMBL/GenBank/DDBJ databases">
        <title>Comparative genome analysis of nirS-carrying Bradyrhizobium sp. strains.</title>
        <authorList>
            <person name="Ishii S."/>
            <person name="Jang J."/>
            <person name="Nishizawa T."/>
            <person name="Senoo K."/>
        </authorList>
    </citation>
    <scope>NUCLEOTIDE SEQUENCE [LARGE SCALE GENOMIC DNA]</scope>
    <source>
        <strain evidence="7 8">TSA1</strain>
    </source>
</reference>
<protein>
    <submittedName>
        <fullName evidence="7">Uncharacterized protein</fullName>
    </submittedName>
</protein>
<dbReference type="Gene3D" id="1.25.40.10">
    <property type="entry name" value="Tetratricopeptide repeat domain"/>
    <property type="match status" value="1"/>
</dbReference>
<proteinExistence type="inferred from homology"/>
<dbReference type="PANTHER" id="PTHR46630:SF1">
    <property type="entry name" value="TETRATRICOPEPTIDE REPEAT PROTEIN 29"/>
    <property type="match status" value="1"/>
</dbReference>
<comment type="subcellular location">
    <subcellularLocation>
        <location evidence="1">Cytoplasm</location>
    </subcellularLocation>
</comment>
<evidence type="ECO:0000256" key="3">
    <source>
        <dbReference type="ARBA" id="ARBA00022737"/>
    </source>
</evidence>